<keyword evidence="1" id="KW-0175">Coiled coil</keyword>
<accession>A0A222EP05</accession>
<dbReference type="AlphaFoldDB" id="A0A222EP05"/>
<feature type="transmembrane region" description="Helical" evidence="2">
    <location>
        <begin position="382"/>
        <end position="404"/>
    </location>
</feature>
<reference evidence="3 4" key="1">
    <citation type="submission" date="2017-07" db="EMBL/GenBank/DDBJ databases">
        <title>Complete genome sequence of Spiroplasma corruscae EC-1 (DSM 19793).</title>
        <authorList>
            <person name="Tsai Y.-M."/>
            <person name="Lo W.-S."/>
            <person name="Kuo C.-H."/>
        </authorList>
    </citation>
    <scope>NUCLEOTIDE SEQUENCE [LARGE SCALE GENOMIC DNA]</scope>
    <source>
        <strain evidence="3 4">EC-1</strain>
    </source>
</reference>
<gene>
    <name evidence="3" type="ORF">SCORR_v1c04550</name>
</gene>
<evidence type="ECO:0000313" key="4">
    <source>
        <dbReference type="Proteomes" id="UP000203229"/>
    </source>
</evidence>
<evidence type="ECO:0000256" key="2">
    <source>
        <dbReference type="SAM" id="Phobius"/>
    </source>
</evidence>
<dbReference type="Proteomes" id="UP000203229">
    <property type="component" value="Chromosome"/>
</dbReference>
<dbReference type="RefSeq" id="WP_094048764.1">
    <property type="nucleotide sequence ID" value="NZ_CP022535.1"/>
</dbReference>
<name>A0A222EP05_9MOLU</name>
<feature type="transmembrane region" description="Helical" evidence="2">
    <location>
        <begin position="299"/>
        <end position="319"/>
    </location>
</feature>
<evidence type="ECO:0008006" key="5">
    <source>
        <dbReference type="Google" id="ProtNLM"/>
    </source>
</evidence>
<proteinExistence type="predicted"/>
<evidence type="ECO:0000313" key="3">
    <source>
        <dbReference type="EMBL" id="ASP28227.1"/>
    </source>
</evidence>
<dbReference type="OrthoDB" id="392088at2"/>
<dbReference type="KEGG" id="scou:SCORR_v1c04550"/>
<feature type="coiled-coil region" evidence="1">
    <location>
        <begin position="11"/>
        <end position="50"/>
    </location>
</feature>
<keyword evidence="2" id="KW-1133">Transmembrane helix</keyword>
<organism evidence="3 4">
    <name type="scientific">Spiroplasma corruscae</name>
    <dbReference type="NCBI Taxonomy" id="216934"/>
    <lineage>
        <taxon>Bacteria</taxon>
        <taxon>Bacillati</taxon>
        <taxon>Mycoplasmatota</taxon>
        <taxon>Mollicutes</taxon>
        <taxon>Entomoplasmatales</taxon>
        <taxon>Spiroplasmataceae</taxon>
        <taxon>Spiroplasma</taxon>
    </lineage>
</organism>
<evidence type="ECO:0000256" key="1">
    <source>
        <dbReference type="SAM" id="Coils"/>
    </source>
</evidence>
<protein>
    <recommendedName>
        <fullName evidence="5">Transmembrane protein</fullName>
    </recommendedName>
</protein>
<feature type="transmembrane region" description="Helical" evidence="2">
    <location>
        <begin position="263"/>
        <end position="287"/>
    </location>
</feature>
<feature type="transmembrane region" description="Helical" evidence="2">
    <location>
        <begin position="198"/>
        <end position="219"/>
    </location>
</feature>
<keyword evidence="2" id="KW-0472">Membrane</keyword>
<keyword evidence="2" id="KW-0812">Transmembrane</keyword>
<keyword evidence="4" id="KW-1185">Reference proteome</keyword>
<sequence>MEANKIYEDLVKNLANSFKSEEIKVRSLENDSLREQLITLVNDLLKLEIDDNSSFNNIKWSHVFGKGLVNLFKQKIKFEKPDNKTLEDILSDLVFYQTFCFNNFNVERDVLNRVEDFDEKLIKELAFIPKEVREQFSNKIEVEPEIVDKEKEKPNTGNEDNFKSAGFNHNNVKPHPFQDQRFYPYNYKPKYMKLIKHILIGFVLTFVISFIVLSLLLNIGSKTIDSVDQFKSWGFKDDFIEKYNKTYTDFKWTLSYSFLITPLLSLAGMFNLVFLILICTSVIYYLVTPPKNYRDQFTFSYIMLIVLVIVVFSTCYNLWNIFKYAFGDASITTASIASVLGVNVMGINNVDDLLKWYNDNKDAINNMNNSLNNELPYGAIKALFWIFFIVSVVIIGFSVFIVVINPKRDKEKVMKAMQEYEKYISSAMQGQSYEMDSSIYEPEEEVNEFIRKRKERIDGKKEKKDKKDNNE</sequence>
<dbReference type="EMBL" id="CP022535">
    <property type="protein sequence ID" value="ASP28227.1"/>
    <property type="molecule type" value="Genomic_DNA"/>
</dbReference>